<accession>A0A1X7TJL3</accession>
<keyword evidence="1" id="KW-0732">Signal</keyword>
<dbReference type="InterPro" id="IPR003172">
    <property type="entry name" value="ML_dom"/>
</dbReference>
<dbReference type="InParanoid" id="A0A1X7TJL3"/>
<name>A0A1X7TJL3_AMPQE</name>
<proteinExistence type="predicted"/>
<dbReference type="EnsemblMetazoa" id="Aqu2.1.14770_001">
    <property type="protein sequence ID" value="Aqu2.1.14770_001"/>
    <property type="gene ID" value="Aqu2.1.14770"/>
</dbReference>
<sequence>MGRLVEYILLLLSVVLVVSTLTGSTNNYYNAVTRKFVIFTNASLTPNPVTRGKAYYLKGTLHIRETIQWGILHNKMAYNFKNYTNITFIDDKFNLCDFFVDLTNSHCPITPGTYQINYTRNVPKLFWPGRYYAKATAYNKKGEEMMYQKTEVTIN</sequence>
<feature type="domain" description="MD-2-related lipid-recognition" evidence="2">
    <location>
        <begin position="38"/>
        <end position="146"/>
    </location>
</feature>
<feature type="signal peptide" evidence="1">
    <location>
        <begin position="1"/>
        <end position="20"/>
    </location>
</feature>
<dbReference type="SUPFAM" id="SSF81296">
    <property type="entry name" value="E set domains"/>
    <property type="match status" value="1"/>
</dbReference>
<evidence type="ECO:0000256" key="1">
    <source>
        <dbReference type="SAM" id="SignalP"/>
    </source>
</evidence>
<dbReference type="AlphaFoldDB" id="A0A1X7TJL3"/>
<dbReference type="InterPro" id="IPR014756">
    <property type="entry name" value="Ig_E-set"/>
</dbReference>
<dbReference type="Gene3D" id="2.60.40.770">
    <property type="match status" value="1"/>
</dbReference>
<evidence type="ECO:0000259" key="2">
    <source>
        <dbReference type="Pfam" id="PF02221"/>
    </source>
</evidence>
<dbReference type="OrthoDB" id="6409159at2759"/>
<organism evidence="3">
    <name type="scientific">Amphimedon queenslandica</name>
    <name type="common">Sponge</name>
    <dbReference type="NCBI Taxonomy" id="400682"/>
    <lineage>
        <taxon>Eukaryota</taxon>
        <taxon>Metazoa</taxon>
        <taxon>Porifera</taxon>
        <taxon>Demospongiae</taxon>
        <taxon>Heteroscleromorpha</taxon>
        <taxon>Haplosclerida</taxon>
        <taxon>Niphatidae</taxon>
        <taxon>Amphimedon</taxon>
    </lineage>
</organism>
<evidence type="ECO:0000313" key="3">
    <source>
        <dbReference type="EnsemblMetazoa" id="Aqu2.1.14770_001"/>
    </source>
</evidence>
<reference evidence="3" key="1">
    <citation type="submission" date="2017-05" db="UniProtKB">
        <authorList>
            <consortium name="EnsemblMetazoa"/>
        </authorList>
    </citation>
    <scope>IDENTIFICATION</scope>
</reference>
<feature type="chain" id="PRO_5012417379" description="MD-2-related lipid-recognition domain-containing protein" evidence="1">
    <location>
        <begin position="21"/>
        <end position="155"/>
    </location>
</feature>
<dbReference type="Pfam" id="PF02221">
    <property type="entry name" value="E1_DerP2_DerF2"/>
    <property type="match status" value="1"/>
</dbReference>
<protein>
    <recommendedName>
        <fullName evidence="2">MD-2-related lipid-recognition domain-containing protein</fullName>
    </recommendedName>
</protein>